<dbReference type="AlphaFoldDB" id="A0A1G7XXV0"/>
<dbReference type="GO" id="GO:0032259">
    <property type="term" value="P:methylation"/>
    <property type="evidence" value="ECO:0007669"/>
    <property type="project" value="UniProtKB-KW"/>
</dbReference>
<dbReference type="Gene3D" id="3.40.50.150">
    <property type="entry name" value="Vaccinia Virus protein VP39"/>
    <property type="match status" value="2"/>
</dbReference>
<dbReference type="Proteomes" id="UP000198614">
    <property type="component" value="Unassembled WGS sequence"/>
</dbReference>
<feature type="domain" description="DNA methylase N-4/N-6" evidence="4">
    <location>
        <begin position="81"/>
        <end position="111"/>
    </location>
</feature>
<dbReference type="EMBL" id="FNAX01000035">
    <property type="protein sequence ID" value="SDG89052.1"/>
    <property type="molecule type" value="Genomic_DNA"/>
</dbReference>
<evidence type="ECO:0000313" key="5">
    <source>
        <dbReference type="EMBL" id="SDG89052.1"/>
    </source>
</evidence>
<reference evidence="5 6" key="1">
    <citation type="submission" date="2016-10" db="EMBL/GenBank/DDBJ databases">
        <authorList>
            <person name="de Groot N.N."/>
        </authorList>
    </citation>
    <scope>NUCLEOTIDE SEQUENCE [LARGE SCALE GENOMIC DNA]</scope>
    <source>
        <strain evidence="5 6">CGMCC 4.1859</strain>
    </source>
</reference>
<proteinExistence type="inferred from homology"/>
<dbReference type="InterPro" id="IPR002052">
    <property type="entry name" value="DNA_methylase_N6_adenine_CS"/>
</dbReference>
<dbReference type="GO" id="GO:0003677">
    <property type="term" value="F:DNA binding"/>
    <property type="evidence" value="ECO:0007669"/>
    <property type="project" value="InterPro"/>
</dbReference>
<organism evidence="5 6">
    <name type="scientific">Streptomyces griseoaurantiacus</name>
    <dbReference type="NCBI Taxonomy" id="68213"/>
    <lineage>
        <taxon>Bacteria</taxon>
        <taxon>Bacillati</taxon>
        <taxon>Actinomycetota</taxon>
        <taxon>Actinomycetes</taxon>
        <taxon>Kitasatosporales</taxon>
        <taxon>Streptomycetaceae</taxon>
        <taxon>Streptomyces</taxon>
        <taxon>Streptomyces aurantiacus group</taxon>
    </lineage>
</organism>
<gene>
    <name evidence="5" type="ORF">SAMN05216260_1353</name>
</gene>
<dbReference type="SUPFAM" id="SSF53335">
    <property type="entry name" value="S-adenosyl-L-methionine-dependent methyltransferases"/>
    <property type="match status" value="1"/>
</dbReference>
<comment type="similarity">
    <text evidence="1">Belongs to the N(4)/N(6)-methyltransferase family.</text>
</comment>
<keyword evidence="3" id="KW-0808">Transferase</keyword>
<dbReference type="OrthoDB" id="3197274at2"/>
<feature type="domain" description="DNA methylase N-4/N-6" evidence="4">
    <location>
        <begin position="481"/>
        <end position="585"/>
    </location>
</feature>
<protein>
    <submittedName>
        <fullName evidence="5">Adenine-specific DNA methylase, contains a Zn-ribbon domain</fullName>
    </submittedName>
</protein>
<evidence type="ECO:0000259" key="4">
    <source>
        <dbReference type="Pfam" id="PF01555"/>
    </source>
</evidence>
<dbReference type="InterPro" id="IPR002941">
    <property type="entry name" value="DNA_methylase_N4/N6"/>
</dbReference>
<dbReference type="GO" id="GO:0008170">
    <property type="term" value="F:N-methyltransferase activity"/>
    <property type="evidence" value="ECO:0007669"/>
    <property type="project" value="InterPro"/>
</dbReference>
<name>A0A1G7XXV0_9ACTN</name>
<dbReference type="PRINTS" id="PR00508">
    <property type="entry name" value="S21N4MTFRASE"/>
</dbReference>
<evidence type="ECO:0000256" key="2">
    <source>
        <dbReference type="ARBA" id="ARBA00022603"/>
    </source>
</evidence>
<evidence type="ECO:0000256" key="3">
    <source>
        <dbReference type="ARBA" id="ARBA00022679"/>
    </source>
</evidence>
<evidence type="ECO:0000313" key="6">
    <source>
        <dbReference type="Proteomes" id="UP000198614"/>
    </source>
</evidence>
<keyword evidence="2 5" id="KW-0489">Methyltransferase</keyword>
<dbReference type="PROSITE" id="PS00092">
    <property type="entry name" value="N6_MTASE"/>
    <property type="match status" value="1"/>
</dbReference>
<dbReference type="Pfam" id="PF01555">
    <property type="entry name" value="N6_N4_Mtase"/>
    <property type="match status" value="2"/>
</dbReference>
<dbReference type="InterPro" id="IPR001091">
    <property type="entry name" value="RM_Methyltransferase"/>
</dbReference>
<accession>A0A1G7XXV0</accession>
<dbReference type="InterPro" id="IPR029063">
    <property type="entry name" value="SAM-dependent_MTases_sf"/>
</dbReference>
<evidence type="ECO:0000256" key="1">
    <source>
        <dbReference type="ARBA" id="ARBA00006594"/>
    </source>
</evidence>
<sequence length="695" mass="75580">MNEKPGAGLPPVSLLEAGPAPVEWSRIAEHESWRKEVHRPATYVHKWWARRLGSVARHLLLAAVSGPDDSVADAAARLRGLVVYDPFAGSGTTLVEAAKLGAAVIGRDINPVATLTQRQALQPWDLEVLTDLFGQVVRKCARPVQELHRTASNEPVLHYFWVALAYCPECGEDVELFTTRVFARHAYPRRFPRAQAVCPGCRGVCVTDLSKEERGQCPACGMAFSFQGAARGRFMTCRHGHRTPVIAALNGAVPERRMYAKLVLRADGQREYRAIDDFDLCLYDKAAKSLADTSPDELVRPLGALEEGVSTIQALRWGYDSWERFFNERQRYSLGLIGAALRDLPGASAEREALIASFGRTVEHHNLFCSYKGEGTGPVRSVFHNHVLRPERCSVEGDPWGAQGGSAGFSGVLTRLHKAAQYKSTPLDFRAEAGRILAVDQSSLPVARPLSTTWQQFVRNPATAYTTTGDASQTDLPDNSVDLIVTDPPYVDNVHYSELADFFHAWLSAMRPYQGYPDMPSTRAVQEVQNAAPDGFQATAARVWRECRRVLKPGGCLLFSFHQSQTTGWCALMRSLSDAGFTVTTTRAVIAEVATSLSKTAAAEPNRIDVIVLCRDAAGTSAGAAPDLDQAAAQALSEIQGLRGAGLRVGPGDVRTAVRAAVLATGTRQVAADWETLQAEADQRATAAVAEFSTT</sequence>